<feature type="domain" description="BTB" evidence="1">
    <location>
        <begin position="28"/>
        <end position="126"/>
    </location>
</feature>
<dbReference type="Gene3D" id="3.30.710.10">
    <property type="entry name" value="Potassium Channel Kv1.1, Chain A"/>
    <property type="match status" value="1"/>
</dbReference>
<accession>A0A9P3PV93</accession>
<organism evidence="2 3">
    <name type="scientific">Lyophyllum shimeji</name>
    <name type="common">Hon-shimeji</name>
    <name type="synonym">Tricholoma shimeji</name>
    <dbReference type="NCBI Taxonomy" id="47721"/>
    <lineage>
        <taxon>Eukaryota</taxon>
        <taxon>Fungi</taxon>
        <taxon>Dikarya</taxon>
        <taxon>Basidiomycota</taxon>
        <taxon>Agaricomycotina</taxon>
        <taxon>Agaricomycetes</taxon>
        <taxon>Agaricomycetidae</taxon>
        <taxon>Agaricales</taxon>
        <taxon>Tricholomatineae</taxon>
        <taxon>Lyophyllaceae</taxon>
        <taxon>Lyophyllum</taxon>
    </lineage>
</organism>
<sequence>MAEPTSPINGMRSSAAAETDALYYLTPITIQVEDTLFKVPRVGFIQNSPVFRDMFSIPQPTEGSTSTAEGLSDTNPVKLPVNKGDFRRLLEVIYPLNIPPDPSMPKEGWIAVLRLAKMWEMSKIRALAIARLSAIGMGSVEKIVLAKEFHVPQWLRSGYQELVDQTEMLSLEDCDKIDYPSAIRIFRMRECKLRDANNQSRHNGWRSWLQRMRSIRRTHPSSVFLILHWFRNCD</sequence>
<evidence type="ECO:0000313" key="2">
    <source>
        <dbReference type="EMBL" id="GLB42213.1"/>
    </source>
</evidence>
<keyword evidence="3" id="KW-1185">Reference proteome</keyword>
<dbReference type="InterPro" id="IPR011333">
    <property type="entry name" value="SKP1/BTB/POZ_sf"/>
</dbReference>
<dbReference type="InterPro" id="IPR000210">
    <property type="entry name" value="BTB/POZ_dom"/>
</dbReference>
<dbReference type="Proteomes" id="UP001063166">
    <property type="component" value="Unassembled WGS sequence"/>
</dbReference>
<reference evidence="2" key="1">
    <citation type="submission" date="2022-07" db="EMBL/GenBank/DDBJ databases">
        <title>The genome of Lyophyllum shimeji provides insight into the initial evolution of ectomycorrhizal fungal genome.</title>
        <authorList>
            <person name="Kobayashi Y."/>
            <person name="Shibata T."/>
            <person name="Hirakawa H."/>
            <person name="Shigenobu S."/>
            <person name="Nishiyama T."/>
            <person name="Yamada A."/>
            <person name="Hasebe M."/>
            <person name="Kawaguchi M."/>
        </authorList>
    </citation>
    <scope>NUCLEOTIDE SEQUENCE</scope>
    <source>
        <strain evidence="2">AT787</strain>
    </source>
</reference>
<evidence type="ECO:0000313" key="3">
    <source>
        <dbReference type="Proteomes" id="UP001063166"/>
    </source>
</evidence>
<protein>
    <recommendedName>
        <fullName evidence="1">BTB domain-containing protein</fullName>
    </recommendedName>
</protein>
<dbReference type="CDD" id="cd18186">
    <property type="entry name" value="BTB_POZ_ZBTB_KLHL-like"/>
    <property type="match status" value="1"/>
</dbReference>
<comment type="caution">
    <text evidence="2">The sequence shown here is derived from an EMBL/GenBank/DDBJ whole genome shotgun (WGS) entry which is preliminary data.</text>
</comment>
<dbReference type="AlphaFoldDB" id="A0A9P3PV93"/>
<dbReference type="Pfam" id="PF00651">
    <property type="entry name" value="BTB"/>
    <property type="match status" value="1"/>
</dbReference>
<name>A0A9P3PV93_LYOSH</name>
<gene>
    <name evidence="2" type="ORF">LshimejAT787_1102280</name>
</gene>
<dbReference type="OrthoDB" id="3223751at2759"/>
<dbReference type="EMBL" id="BRPK01000011">
    <property type="protein sequence ID" value="GLB42213.1"/>
    <property type="molecule type" value="Genomic_DNA"/>
</dbReference>
<dbReference type="SUPFAM" id="SSF54695">
    <property type="entry name" value="POZ domain"/>
    <property type="match status" value="1"/>
</dbReference>
<proteinExistence type="predicted"/>
<evidence type="ECO:0000259" key="1">
    <source>
        <dbReference type="Pfam" id="PF00651"/>
    </source>
</evidence>